<name>A0A8K0SGQ7_9HYPO</name>
<dbReference type="EMBL" id="JAGPNK010000028">
    <property type="protein sequence ID" value="KAH7303840.1"/>
    <property type="molecule type" value="Genomic_DNA"/>
</dbReference>
<proteinExistence type="predicted"/>
<evidence type="ECO:0000313" key="2">
    <source>
        <dbReference type="Proteomes" id="UP000813444"/>
    </source>
</evidence>
<comment type="caution">
    <text evidence="1">The sequence shown here is derived from an EMBL/GenBank/DDBJ whole genome shotgun (WGS) entry which is preliminary data.</text>
</comment>
<reference evidence="1" key="1">
    <citation type="journal article" date="2021" name="Nat. Commun.">
        <title>Genetic determinants of endophytism in the Arabidopsis root mycobiome.</title>
        <authorList>
            <person name="Mesny F."/>
            <person name="Miyauchi S."/>
            <person name="Thiergart T."/>
            <person name="Pickel B."/>
            <person name="Atanasova L."/>
            <person name="Karlsson M."/>
            <person name="Huettel B."/>
            <person name="Barry K.W."/>
            <person name="Haridas S."/>
            <person name="Chen C."/>
            <person name="Bauer D."/>
            <person name="Andreopoulos W."/>
            <person name="Pangilinan J."/>
            <person name="LaButti K."/>
            <person name="Riley R."/>
            <person name="Lipzen A."/>
            <person name="Clum A."/>
            <person name="Drula E."/>
            <person name="Henrissat B."/>
            <person name="Kohler A."/>
            <person name="Grigoriev I.V."/>
            <person name="Martin F.M."/>
            <person name="Hacquard S."/>
        </authorList>
    </citation>
    <scope>NUCLEOTIDE SEQUENCE</scope>
    <source>
        <strain evidence="1">MPI-CAGE-CH-0235</strain>
    </source>
</reference>
<gene>
    <name evidence="1" type="ORF">B0I35DRAFT_414890</name>
</gene>
<accession>A0A8K0SGQ7</accession>
<protein>
    <submittedName>
        <fullName evidence="1">Uncharacterized protein</fullName>
    </submittedName>
</protein>
<evidence type="ECO:0000313" key="1">
    <source>
        <dbReference type="EMBL" id="KAH7303840.1"/>
    </source>
</evidence>
<sequence>MYKMFKTTTCNLTMTNLKVLEYMASFGNQSGSCVLFYGASKSTSVHVYNLRQPQSEKGAFCRTFAKTVNVGANVGGAALQVGSPFMGPMGTLIVPITGGILSVVAKMIKQTTTSNMLPVIFLERLSFKLSSRST</sequence>
<dbReference type="AlphaFoldDB" id="A0A8K0SGQ7"/>
<keyword evidence="2" id="KW-1185">Reference proteome</keyword>
<dbReference type="Proteomes" id="UP000813444">
    <property type="component" value="Unassembled WGS sequence"/>
</dbReference>
<organism evidence="1 2">
    <name type="scientific">Stachybotrys elegans</name>
    <dbReference type="NCBI Taxonomy" id="80388"/>
    <lineage>
        <taxon>Eukaryota</taxon>
        <taxon>Fungi</taxon>
        <taxon>Dikarya</taxon>
        <taxon>Ascomycota</taxon>
        <taxon>Pezizomycotina</taxon>
        <taxon>Sordariomycetes</taxon>
        <taxon>Hypocreomycetidae</taxon>
        <taxon>Hypocreales</taxon>
        <taxon>Stachybotryaceae</taxon>
        <taxon>Stachybotrys</taxon>
    </lineage>
</organism>